<dbReference type="SUPFAM" id="SSF52540">
    <property type="entry name" value="P-loop containing nucleoside triphosphate hydrolases"/>
    <property type="match status" value="1"/>
</dbReference>
<feature type="compositionally biased region" description="Basic and acidic residues" evidence="3">
    <location>
        <begin position="1207"/>
        <end position="1217"/>
    </location>
</feature>
<keyword evidence="1" id="KW-0677">Repeat</keyword>
<reference evidence="5" key="2">
    <citation type="submission" date="2023-05" db="EMBL/GenBank/DDBJ databases">
        <authorList>
            <consortium name="Lawrence Berkeley National Laboratory"/>
            <person name="Steindorff A."/>
            <person name="Hensen N."/>
            <person name="Bonometti L."/>
            <person name="Westerberg I."/>
            <person name="Brannstrom I.O."/>
            <person name="Guillou S."/>
            <person name="Cros-Aarteil S."/>
            <person name="Calhoun S."/>
            <person name="Haridas S."/>
            <person name="Kuo A."/>
            <person name="Mondo S."/>
            <person name="Pangilinan J."/>
            <person name="Riley R."/>
            <person name="Labutti K."/>
            <person name="Andreopoulos B."/>
            <person name="Lipzen A."/>
            <person name="Chen C."/>
            <person name="Yanf M."/>
            <person name="Daum C."/>
            <person name="Ng V."/>
            <person name="Clum A."/>
            <person name="Ohm R."/>
            <person name="Martin F."/>
            <person name="Silar P."/>
            <person name="Natvig D."/>
            <person name="Lalanne C."/>
            <person name="Gautier V."/>
            <person name="Ament-Velasquez S.L."/>
            <person name="Kruys A."/>
            <person name="Hutchinson M.I."/>
            <person name="Powell A.J."/>
            <person name="Barry K."/>
            <person name="Miller A.N."/>
            <person name="Grigoriev I.V."/>
            <person name="Debuchy R."/>
            <person name="Gladieux P."/>
            <person name="Thoren M.H."/>
            <person name="Johannesson H."/>
        </authorList>
    </citation>
    <scope>NUCLEOTIDE SEQUENCE</scope>
    <source>
        <strain evidence="5">CBS 315.58</strain>
    </source>
</reference>
<dbReference type="Gene3D" id="3.40.50.300">
    <property type="entry name" value="P-loop containing nucleotide triphosphate hydrolases"/>
    <property type="match status" value="1"/>
</dbReference>
<dbReference type="InterPro" id="IPR056125">
    <property type="entry name" value="DUF7708"/>
</dbReference>
<dbReference type="Pfam" id="PF24883">
    <property type="entry name" value="NPHP3_N"/>
    <property type="match status" value="1"/>
</dbReference>
<feature type="region of interest" description="Disordered" evidence="3">
    <location>
        <begin position="1207"/>
        <end position="1263"/>
    </location>
</feature>
<evidence type="ECO:0000259" key="4">
    <source>
        <dbReference type="PROSITE" id="PS50837"/>
    </source>
</evidence>
<organism evidence="5 6">
    <name type="scientific">Triangularia verruculosa</name>
    <dbReference type="NCBI Taxonomy" id="2587418"/>
    <lineage>
        <taxon>Eukaryota</taxon>
        <taxon>Fungi</taxon>
        <taxon>Dikarya</taxon>
        <taxon>Ascomycota</taxon>
        <taxon>Pezizomycotina</taxon>
        <taxon>Sordariomycetes</taxon>
        <taxon>Sordariomycetidae</taxon>
        <taxon>Sordariales</taxon>
        <taxon>Podosporaceae</taxon>
        <taxon>Triangularia</taxon>
    </lineage>
</organism>
<feature type="compositionally biased region" description="Basic residues" evidence="3">
    <location>
        <begin position="1235"/>
        <end position="1245"/>
    </location>
</feature>
<keyword evidence="6" id="KW-1185">Reference proteome</keyword>
<dbReference type="PANTHER" id="PTHR10039:SF14">
    <property type="entry name" value="NACHT DOMAIN-CONTAINING PROTEIN"/>
    <property type="match status" value="1"/>
</dbReference>
<comment type="caution">
    <text evidence="5">The sequence shown here is derived from an EMBL/GenBank/DDBJ whole genome shotgun (WGS) entry which is preliminary data.</text>
</comment>
<dbReference type="InterPro" id="IPR056884">
    <property type="entry name" value="NPHP3-like_N"/>
</dbReference>
<evidence type="ECO:0000256" key="2">
    <source>
        <dbReference type="PROSITE-ProRule" id="PRU00023"/>
    </source>
</evidence>
<gene>
    <name evidence="5" type="ORF">QBC40DRAFT_290680</name>
</gene>
<evidence type="ECO:0000256" key="3">
    <source>
        <dbReference type="SAM" id="MobiDB-lite"/>
    </source>
</evidence>
<name>A0AAN6X5M6_9PEZI</name>
<dbReference type="EMBL" id="MU864057">
    <property type="protein sequence ID" value="KAK4194509.1"/>
    <property type="molecule type" value="Genomic_DNA"/>
</dbReference>
<evidence type="ECO:0000313" key="5">
    <source>
        <dbReference type="EMBL" id="KAK4194509.1"/>
    </source>
</evidence>
<accession>A0AAN6X5M6</accession>
<evidence type="ECO:0000256" key="1">
    <source>
        <dbReference type="ARBA" id="ARBA00022737"/>
    </source>
</evidence>
<dbReference type="PANTHER" id="PTHR10039">
    <property type="entry name" value="AMELOGENIN"/>
    <property type="match status" value="1"/>
</dbReference>
<keyword evidence="2" id="KW-0040">ANK repeat</keyword>
<dbReference type="PROSITE" id="PS50088">
    <property type="entry name" value="ANK_REPEAT"/>
    <property type="match status" value="1"/>
</dbReference>
<protein>
    <recommendedName>
        <fullName evidence="4">NACHT domain-containing protein</fullName>
    </recommendedName>
</protein>
<proteinExistence type="predicted"/>
<dbReference type="InterPro" id="IPR007111">
    <property type="entry name" value="NACHT_NTPase"/>
</dbReference>
<dbReference type="AlphaFoldDB" id="A0AAN6X5M6"/>
<sequence>MSAPHPSQQAFEAAKNAFKQSLKDENLFGKLLATTSVEQVYEAVQDIQASAHVERRLRHLGKIRTFIEKLTEYVSVVDTFVQVKPDILALIWGPIRLLVVWTSSITKFADAVTDAMEKIGDALPHALRSANIFDDNDKLKALLELFYKDILDFYIIALKFFSLSRSDLVFEAVWPKQRNKIDVVVSNIKRHTTLMRSEVTMQHISAEHEFRDKCLAHFDHETDFQELQRFQTLKIRVSPRIYDDRLDWLLNRSSKNSAEWLVADNIFRGWLDISNSAVRLLWLHGIPGAGKTFLSAAAIDEAKTRHRTLFVFVSHIYQNSTTARSILQSLLFQLAFDVKDAQSLLVESNERELLGSTRHVLGLLRTLLGTPTAGPTYIILDGLDEMEVVERGILLQQLTDLESCPELKILISSRREDDIASTLGAKATEIRVDKRNSDSIQSYINQRTQDWIRTANFEQEIRNRVERLLAPVAKNANGMFLYARIILDNAETCNGLEEIERELRVLPVDLHDAYHRILARIGQSSSTLRHKAMLILGWIGSSPIPMTRHEMEQALLVDSSSNAAPAVIAEVNFVHICGPVIEVVDDSLQFVHFTVKEYIFSREVSGFIDHAEANHSLTKTLLSYLCSGAFDAALPDEKLQENILAGIYRLHWYATSQWVVLVRRCVEKSKDLSAYPDLLELLTHLVLELRSHSFNGQVDFNDRVIRAMVPDRPEISQFVCGILQFRQDDRQADWNYTNSCTWVGLDPSVMSFTSTRIYERLEELLCQERKHRNPPNCFCATLHRHYGTKIFKCSYPSCSLNRSGFLTREGCKTHIGTHSRPWKCRDARCLYATIGFSSKRDLHNHWQKLHESPQPAGLVNLTEHCFSRDELKVLVFELTKAGDVDGLRNITPYLERQREVVWPALLLAAKMGSLPIMEILSQFFQIWDEPDFFGALVKSENPTLFRLSLDKLCEKYPSNGKYPVHNYGSLAAEAFSTSSPELYAEWEDFLLDPARQLNSTRAPAGLMSETLDWDPLSFDEVQALIPHFRKLSVVFSKGVFSAVKKDALFETRLIQTWHRLIEVVGPLDPRFLGWSLNMLARSSSHSITMAAELLRLGALINFPRGWEGVIEEVQVSSEESKCRQRYDGKGKGVARRLVKRYKGITALHYASRATSEQAAQFARFLLEQGADPKYGWADVTPAEEKGAILMQKWLGESWDEVLARTKEARQERKREQGGESGNGLDEDEDEESSKPKRHRNGRKRQKCESDREEDEDEQLFPPS</sequence>
<reference evidence="5" key="1">
    <citation type="journal article" date="2023" name="Mol. Phylogenet. Evol.">
        <title>Genome-scale phylogeny and comparative genomics of the fungal order Sordariales.</title>
        <authorList>
            <person name="Hensen N."/>
            <person name="Bonometti L."/>
            <person name="Westerberg I."/>
            <person name="Brannstrom I.O."/>
            <person name="Guillou S."/>
            <person name="Cros-Aarteil S."/>
            <person name="Calhoun S."/>
            <person name="Haridas S."/>
            <person name="Kuo A."/>
            <person name="Mondo S."/>
            <person name="Pangilinan J."/>
            <person name="Riley R."/>
            <person name="LaButti K."/>
            <person name="Andreopoulos B."/>
            <person name="Lipzen A."/>
            <person name="Chen C."/>
            <person name="Yan M."/>
            <person name="Daum C."/>
            <person name="Ng V."/>
            <person name="Clum A."/>
            <person name="Steindorff A."/>
            <person name="Ohm R.A."/>
            <person name="Martin F."/>
            <person name="Silar P."/>
            <person name="Natvig D.O."/>
            <person name="Lalanne C."/>
            <person name="Gautier V."/>
            <person name="Ament-Velasquez S.L."/>
            <person name="Kruys A."/>
            <person name="Hutchinson M.I."/>
            <person name="Powell A.J."/>
            <person name="Barry K."/>
            <person name="Miller A.N."/>
            <person name="Grigoriev I.V."/>
            <person name="Debuchy R."/>
            <person name="Gladieux P."/>
            <person name="Hiltunen Thoren M."/>
            <person name="Johannesson H."/>
        </authorList>
    </citation>
    <scope>NUCLEOTIDE SEQUENCE</scope>
    <source>
        <strain evidence="5">CBS 315.58</strain>
    </source>
</reference>
<dbReference type="Pfam" id="PF00023">
    <property type="entry name" value="Ank"/>
    <property type="match status" value="1"/>
</dbReference>
<dbReference type="InterPro" id="IPR002110">
    <property type="entry name" value="Ankyrin_rpt"/>
</dbReference>
<feature type="compositionally biased region" description="Acidic residues" evidence="3">
    <location>
        <begin position="1250"/>
        <end position="1263"/>
    </location>
</feature>
<dbReference type="Pfam" id="PF24809">
    <property type="entry name" value="DUF7708"/>
    <property type="match status" value="1"/>
</dbReference>
<dbReference type="Proteomes" id="UP001303160">
    <property type="component" value="Unassembled WGS sequence"/>
</dbReference>
<dbReference type="PROSITE" id="PS50297">
    <property type="entry name" value="ANK_REP_REGION"/>
    <property type="match status" value="1"/>
</dbReference>
<dbReference type="PROSITE" id="PS50837">
    <property type="entry name" value="NACHT"/>
    <property type="match status" value="1"/>
</dbReference>
<dbReference type="InterPro" id="IPR027417">
    <property type="entry name" value="P-loop_NTPase"/>
</dbReference>
<feature type="repeat" description="ANK" evidence="2">
    <location>
        <begin position="1142"/>
        <end position="1171"/>
    </location>
</feature>
<evidence type="ECO:0000313" key="6">
    <source>
        <dbReference type="Proteomes" id="UP001303160"/>
    </source>
</evidence>
<feature type="domain" description="NACHT" evidence="4">
    <location>
        <begin position="279"/>
        <end position="414"/>
    </location>
</feature>